<evidence type="ECO:0000313" key="2">
    <source>
        <dbReference type="Proteomes" id="UP001333110"/>
    </source>
</evidence>
<accession>A0AAN7NU40</accession>
<dbReference type="Proteomes" id="UP001333110">
    <property type="component" value="Unassembled WGS sequence"/>
</dbReference>
<dbReference type="AlphaFoldDB" id="A0AAN7NU40"/>
<evidence type="ECO:0000313" key="1">
    <source>
        <dbReference type="EMBL" id="KAK4831990.1"/>
    </source>
</evidence>
<keyword evidence="2" id="KW-1185">Reference proteome</keyword>
<proteinExistence type="predicted"/>
<dbReference type="EMBL" id="JAUNZN010000001">
    <property type="protein sequence ID" value="KAK4831990.1"/>
    <property type="molecule type" value="Genomic_DNA"/>
</dbReference>
<gene>
    <name evidence="1" type="ORF">QYF61_020373</name>
</gene>
<protein>
    <submittedName>
        <fullName evidence="1">Uncharacterized protein</fullName>
    </submittedName>
</protein>
<name>A0AAN7NU40_MYCAM</name>
<organism evidence="1 2">
    <name type="scientific">Mycteria americana</name>
    <name type="common">Wood stork</name>
    <dbReference type="NCBI Taxonomy" id="33587"/>
    <lineage>
        <taxon>Eukaryota</taxon>
        <taxon>Metazoa</taxon>
        <taxon>Chordata</taxon>
        <taxon>Craniata</taxon>
        <taxon>Vertebrata</taxon>
        <taxon>Euteleostomi</taxon>
        <taxon>Archelosauria</taxon>
        <taxon>Archosauria</taxon>
        <taxon>Dinosauria</taxon>
        <taxon>Saurischia</taxon>
        <taxon>Theropoda</taxon>
        <taxon>Coelurosauria</taxon>
        <taxon>Aves</taxon>
        <taxon>Neognathae</taxon>
        <taxon>Neoaves</taxon>
        <taxon>Aequornithes</taxon>
        <taxon>Ciconiiformes</taxon>
        <taxon>Ciconiidae</taxon>
        <taxon>Mycteria</taxon>
    </lineage>
</organism>
<reference evidence="1 2" key="1">
    <citation type="journal article" date="2023" name="J. Hered.">
        <title>Chromosome-level genome of the wood stork (Mycteria americana) provides insight into avian chromosome evolution.</title>
        <authorList>
            <person name="Flamio R. Jr."/>
            <person name="Ramstad K.M."/>
        </authorList>
    </citation>
    <scope>NUCLEOTIDE SEQUENCE [LARGE SCALE GENOMIC DNA]</scope>
    <source>
        <strain evidence="1">JAX WOST 10</strain>
    </source>
</reference>
<comment type="caution">
    <text evidence="1">The sequence shown here is derived from an EMBL/GenBank/DDBJ whole genome shotgun (WGS) entry which is preliminary data.</text>
</comment>
<sequence length="265" mass="30681">MPEQWIPCSLEVLSNLKQSVVQKRLRGDLMTLYNCLKGGCSEVSVHLFSQVTSDRTRGNGLKSHQGRFRLDIRKNFFTERVTKHWNRLPREVVESPSLEVFKSRVDVVLRDMGFTTQLGYLVAVEAQSTQQSSAFWMLDPSTRMMKGLEHLSYEERLRELGLFSLEKRRLEGGSYQCGGCKEDGARLCSVVPGDRTRGHGHKLKHRRFSLNIRKCLLTVRVTEHWHRLSREVVTSPSLEIFRSYLDTVVGSWLWVALLEREGWTR</sequence>